<protein>
    <submittedName>
        <fullName evidence="2">Discoidin domain-containing protein</fullName>
    </submittedName>
</protein>
<dbReference type="PROSITE" id="PS50022">
    <property type="entry name" value="FA58C_3"/>
    <property type="match status" value="1"/>
</dbReference>
<sequence length="477" mass="53426">MIPIKNILYKAWALILIIGLSYSCNSDIYDTYDDYVDQEEPVSVGKPDTIISRSGKERILFQVFINSDPKIKEGVIRWSAEDSTNFKVDRTTYQRDSLNVEVRIPEGNYDFEVYLKDSKGNKSIAVEHSATAYGENYRSNLVSRIVSTFSFDGARAMMAFVSGTENERNTEVKYTNTANEETVEVISRETDTIHLPGCDVEKDIMYRTYYVPTPAVEGVETALDEFGSDWKVLELPEILPIIENITFTDILGGVTADWNNPDGLDLRLDFAYTANGEEKTHTVESGEITGKTAISGMEAGEQEVRVTISDTEGNSFGPQTYVVAPGKAVKLDKSSWTVYDFSSEEPAEGTETYPDNGKAMAVIDDNPDTFWHSAWENGTPEYPHYVVIDMGAEKTIGSFEVFRRQGNDNGQTRHQFLVSSDGENWTDAGTFDMDPGTDEGQNYTIMSNPTARYFKYVAIEGPDHYAFLAEIHVYGLE</sequence>
<dbReference type="Gene3D" id="2.60.120.260">
    <property type="entry name" value="Galactose-binding domain-like"/>
    <property type="match status" value="1"/>
</dbReference>
<dbReference type="PROSITE" id="PS51257">
    <property type="entry name" value="PROKAR_LIPOPROTEIN"/>
    <property type="match status" value="1"/>
</dbReference>
<gene>
    <name evidence="2" type="ORF">IBL28_10330</name>
</gene>
<dbReference type="EMBL" id="JACVDC010000026">
    <property type="protein sequence ID" value="MBC9796367.1"/>
    <property type="molecule type" value="Genomic_DNA"/>
</dbReference>
<feature type="domain" description="F5/8 type C" evidence="1">
    <location>
        <begin position="326"/>
        <end position="476"/>
    </location>
</feature>
<keyword evidence="3" id="KW-1185">Reference proteome</keyword>
<dbReference type="SUPFAM" id="SSF49785">
    <property type="entry name" value="Galactose-binding domain-like"/>
    <property type="match status" value="1"/>
</dbReference>
<reference evidence="2 3" key="1">
    <citation type="submission" date="2020-09" db="EMBL/GenBank/DDBJ databases">
        <title>Sinomicrobium weinanense sp. nov., a halophilic bacteria isolated from saline-alkali soil.</title>
        <authorList>
            <person name="Wu P."/>
            <person name="Ren H."/>
            <person name="Mei Y."/>
            <person name="Liang Y."/>
            <person name="Chen Z."/>
        </authorList>
    </citation>
    <scope>NUCLEOTIDE SEQUENCE [LARGE SCALE GENOMIC DNA]</scope>
    <source>
        <strain evidence="2 3">FJxs</strain>
    </source>
</reference>
<name>A0A926JRV8_9FLAO</name>
<dbReference type="Proteomes" id="UP000653730">
    <property type="component" value="Unassembled WGS sequence"/>
</dbReference>
<dbReference type="AlphaFoldDB" id="A0A926JRV8"/>
<comment type="caution">
    <text evidence="2">The sequence shown here is derived from an EMBL/GenBank/DDBJ whole genome shotgun (WGS) entry which is preliminary data.</text>
</comment>
<evidence type="ECO:0000313" key="2">
    <source>
        <dbReference type="EMBL" id="MBC9796367.1"/>
    </source>
</evidence>
<evidence type="ECO:0000259" key="1">
    <source>
        <dbReference type="PROSITE" id="PS50022"/>
    </source>
</evidence>
<dbReference type="Pfam" id="PF16389">
    <property type="entry name" value="DUF4998"/>
    <property type="match status" value="1"/>
</dbReference>
<organism evidence="2 3">
    <name type="scientific">Sinomicrobium weinanense</name>
    <dbReference type="NCBI Taxonomy" id="2842200"/>
    <lineage>
        <taxon>Bacteria</taxon>
        <taxon>Pseudomonadati</taxon>
        <taxon>Bacteroidota</taxon>
        <taxon>Flavobacteriia</taxon>
        <taxon>Flavobacteriales</taxon>
        <taxon>Flavobacteriaceae</taxon>
        <taxon>Sinomicrobium</taxon>
    </lineage>
</organism>
<dbReference type="RefSeq" id="WP_187965514.1">
    <property type="nucleotide sequence ID" value="NZ_JACVDC010000026.1"/>
</dbReference>
<evidence type="ECO:0000313" key="3">
    <source>
        <dbReference type="Proteomes" id="UP000653730"/>
    </source>
</evidence>
<proteinExistence type="predicted"/>
<dbReference type="InterPro" id="IPR000421">
    <property type="entry name" value="FA58C"/>
</dbReference>
<dbReference type="InterPro" id="IPR008979">
    <property type="entry name" value="Galactose-bd-like_sf"/>
</dbReference>
<accession>A0A926JRV8</accession>
<dbReference type="Pfam" id="PF00754">
    <property type="entry name" value="F5_F8_type_C"/>
    <property type="match status" value="1"/>
</dbReference>